<accession>A0A3S0A2L1</accession>
<dbReference type="OrthoDB" id="1491115at2"/>
<gene>
    <name evidence="1" type="ORF">EJC49_05610</name>
</gene>
<dbReference type="EMBL" id="RWKW01000019">
    <property type="protein sequence ID" value="RST87408.1"/>
    <property type="molecule type" value="Genomic_DNA"/>
</dbReference>
<dbReference type="AlphaFoldDB" id="A0A3S0A2L1"/>
<proteinExistence type="predicted"/>
<protein>
    <submittedName>
        <fullName evidence="1">DUF2252 domain-containing protein</fullName>
    </submittedName>
</protein>
<sequence length="465" mass="50975">MARERIDAPPRPSDPVLPAAELLAAGKALRDKVPRQAHADFKRRKAEVDPIAILLASDAGRLEHLVPIRYGRMLQSPFTFYRGSAAVMAADLAGTPATGLRFQTCGDCHLLNFGGFATPERNILFDINDFDETLPAPWEWDVKRLVASFVLAARSNGLKDSDGRAAAVTCARSYREHMRAYAEMSPLEVWYSRIGVAEVLDLAPRSERKRIEARILKASAGSSSEAVYPELAGLVGGKIRIHDAPPLIYHPSDVEPEVLLEMMTAGLNAYRATLADDRRALLDRYRLVDGAMKVVGIGSVGTFCYITLMMSANNDPLFLQWKEARRSVLEPYSGKSAYSHPGQRVVTGQRLMQPATDVFMGWTSGVKGRMGYVRQLRDAKIKPLVETLDAGLLTLYGQLCGWVLARAHAKAGNAQLMISGYLGTSDKFDEAMGGFAVAYADQTERDHAMLKAAVRAGTIAVELDY</sequence>
<dbReference type="PANTHER" id="PTHR39441:SF1">
    <property type="entry name" value="DUF2252 DOMAIN-CONTAINING PROTEIN"/>
    <property type="match status" value="1"/>
</dbReference>
<comment type="caution">
    <text evidence="1">The sequence shown here is derived from an EMBL/GenBank/DDBJ whole genome shotgun (WGS) entry which is preliminary data.</text>
</comment>
<reference evidence="1 2" key="1">
    <citation type="submission" date="2018-12" db="EMBL/GenBank/DDBJ databases">
        <title>Mesorhizobium carbonis sp. nov., isolated from coal mine water.</title>
        <authorList>
            <person name="Xin W."/>
            <person name="Xu Z."/>
            <person name="Xiang F."/>
            <person name="Zhang J."/>
            <person name="Xi L."/>
            <person name="Liu J."/>
        </authorList>
    </citation>
    <scope>NUCLEOTIDE SEQUENCE [LARGE SCALE GENOMIC DNA]</scope>
    <source>
        <strain evidence="1 2">B2.3</strain>
    </source>
</reference>
<keyword evidence="2" id="KW-1185">Reference proteome</keyword>
<name>A0A3S0A2L1_9HYPH</name>
<evidence type="ECO:0000313" key="1">
    <source>
        <dbReference type="EMBL" id="RST87408.1"/>
    </source>
</evidence>
<dbReference type="Proteomes" id="UP000278398">
    <property type="component" value="Unassembled WGS sequence"/>
</dbReference>
<dbReference type="InterPro" id="IPR018721">
    <property type="entry name" value="DUF2252"/>
</dbReference>
<organism evidence="1 2">
    <name type="scientific">Aquibium carbonis</name>
    <dbReference type="NCBI Taxonomy" id="2495581"/>
    <lineage>
        <taxon>Bacteria</taxon>
        <taxon>Pseudomonadati</taxon>
        <taxon>Pseudomonadota</taxon>
        <taxon>Alphaproteobacteria</taxon>
        <taxon>Hyphomicrobiales</taxon>
        <taxon>Phyllobacteriaceae</taxon>
        <taxon>Aquibium</taxon>
    </lineage>
</organism>
<dbReference type="PANTHER" id="PTHR39441">
    <property type="entry name" value="DUF2252 DOMAIN-CONTAINING PROTEIN"/>
    <property type="match status" value="1"/>
</dbReference>
<dbReference type="Pfam" id="PF10009">
    <property type="entry name" value="DUF2252"/>
    <property type="match status" value="1"/>
</dbReference>
<evidence type="ECO:0000313" key="2">
    <source>
        <dbReference type="Proteomes" id="UP000278398"/>
    </source>
</evidence>